<dbReference type="GO" id="GO:0016787">
    <property type="term" value="F:hydrolase activity"/>
    <property type="evidence" value="ECO:0007669"/>
    <property type="project" value="UniProtKB-KW"/>
</dbReference>
<dbReference type="RefSeq" id="WP_218443522.1">
    <property type="nucleotide sequence ID" value="NZ_JAGSPA010000001.1"/>
</dbReference>
<dbReference type="Proteomes" id="UP000722336">
    <property type="component" value="Unassembled WGS sequence"/>
</dbReference>
<dbReference type="EMBL" id="JAGSPA010000001">
    <property type="protein sequence ID" value="MBV7255249.1"/>
    <property type="molecule type" value="Genomic_DNA"/>
</dbReference>
<evidence type="ECO:0000313" key="2">
    <source>
        <dbReference type="EMBL" id="MBV7255249.1"/>
    </source>
</evidence>
<dbReference type="InterPro" id="IPR022742">
    <property type="entry name" value="Hydrolase_4"/>
</dbReference>
<keyword evidence="2" id="KW-0378">Hydrolase</keyword>
<dbReference type="PANTHER" id="PTHR11614">
    <property type="entry name" value="PHOSPHOLIPASE-RELATED"/>
    <property type="match status" value="1"/>
</dbReference>
<accession>A0ABS6SA60</accession>
<proteinExistence type="predicted"/>
<dbReference type="Pfam" id="PF12146">
    <property type="entry name" value="Hydrolase_4"/>
    <property type="match status" value="1"/>
</dbReference>
<gene>
    <name evidence="2" type="ORF">KCG44_00470</name>
</gene>
<sequence length="320" mass="34981">MIAHPHPEDRVRLPADGETRYETAADGARLRVMSWPPPAGAAAPAHILFAGGKRDFIERHAETYHRLRGAGYALTAMDWRDQGLSARNSVPDERLFDAMADDAKRVITSLALPAGVPLILMAHSMGGHMMLRVLAEEPDLRHRVTSCVCFAPMLAIGAGPPPWVLGSLAKIQVMLGNGRGRPPGQPAYGPIYKSEERRARLTGDRVRFEEGFTFIDNEAGLAAGGATWGWLAGAHESMAKLRRPGVLERIDVPVLLLVGTDEHVVDADAIMRAAVRLPQGHVDIIARGHHELQLDSDDVQARLWALVHEFFARTGGQHDR</sequence>
<keyword evidence="3" id="KW-1185">Reference proteome</keyword>
<comment type="caution">
    <text evidence="2">The sequence shown here is derived from an EMBL/GenBank/DDBJ whole genome shotgun (WGS) entry which is preliminary data.</text>
</comment>
<protein>
    <submittedName>
        <fullName evidence="2">Alpha/beta hydrolase</fullName>
    </submittedName>
</protein>
<dbReference type="InterPro" id="IPR051044">
    <property type="entry name" value="MAG_DAG_Lipase"/>
</dbReference>
<evidence type="ECO:0000313" key="3">
    <source>
        <dbReference type="Proteomes" id="UP000722336"/>
    </source>
</evidence>
<name>A0ABS6SA60_9SPHN</name>
<organism evidence="2 3">
    <name type="scientific">Pacificimonas pallii</name>
    <dbReference type="NCBI Taxonomy" id="2827236"/>
    <lineage>
        <taxon>Bacteria</taxon>
        <taxon>Pseudomonadati</taxon>
        <taxon>Pseudomonadota</taxon>
        <taxon>Alphaproteobacteria</taxon>
        <taxon>Sphingomonadales</taxon>
        <taxon>Sphingosinicellaceae</taxon>
        <taxon>Pacificimonas</taxon>
    </lineage>
</organism>
<reference evidence="2 3" key="1">
    <citation type="submission" date="2021-04" db="EMBL/GenBank/DDBJ databases">
        <authorList>
            <person name="Pira H."/>
            <person name="Risdian C."/>
            <person name="Wink J."/>
        </authorList>
    </citation>
    <scope>NUCLEOTIDE SEQUENCE [LARGE SCALE GENOMIC DNA]</scope>
    <source>
        <strain evidence="2 3">WHA3</strain>
    </source>
</reference>
<evidence type="ECO:0000259" key="1">
    <source>
        <dbReference type="Pfam" id="PF12146"/>
    </source>
</evidence>
<feature type="domain" description="Serine aminopeptidase S33" evidence="1">
    <location>
        <begin position="45"/>
        <end position="297"/>
    </location>
</feature>